<feature type="compositionally biased region" description="Basic and acidic residues" evidence="1">
    <location>
        <begin position="39"/>
        <end position="48"/>
    </location>
</feature>
<feature type="region of interest" description="Disordered" evidence="1">
    <location>
        <begin position="36"/>
        <end position="71"/>
    </location>
</feature>
<dbReference type="EMBL" id="LAZR01044834">
    <property type="protein sequence ID" value="KKL03677.1"/>
    <property type="molecule type" value="Genomic_DNA"/>
</dbReference>
<feature type="non-terminal residue" evidence="2">
    <location>
        <position position="1"/>
    </location>
</feature>
<sequence length="71" mass="8063">AVQLIKDTTDKMDKNVGRLVGLFERTMLHSDVFNPETTRTTKDREGKANELLGEVQSRDRSRGLRKEAFGV</sequence>
<proteinExistence type="predicted"/>
<evidence type="ECO:0000256" key="1">
    <source>
        <dbReference type="SAM" id="MobiDB-lite"/>
    </source>
</evidence>
<evidence type="ECO:0000313" key="2">
    <source>
        <dbReference type="EMBL" id="KKL03677.1"/>
    </source>
</evidence>
<name>A0A0F9APY1_9ZZZZ</name>
<comment type="caution">
    <text evidence="2">The sequence shown here is derived from an EMBL/GenBank/DDBJ whole genome shotgun (WGS) entry which is preliminary data.</text>
</comment>
<dbReference type="AlphaFoldDB" id="A0A0F9APY1"/>
<accession>A0A0F9APY1</accession>
<organism evidence="2">
    <name type="scientific">marine sediment metagenome</name>
    <dbReference type="NCBI Taxonomy" id="412755"/>
    <lineage>
        <taxon>unclassified sequences</taxon>
        <taxon>metagenomes</taxon>
        <taxon>ecological metagenomes</taxon>
    </lineage>
</organism>
<feature type="compositionally biased region" description="Basic and acidic residues" evidence="1">
    <location>
        <begin position="56"/>
        <end position="71"/>
    </location>
</feature>
<protein>
    <submittedName>
        <fullName evidence="2">Uncharacterized protein</fullName>
    </submittedName>
</protein>
<reference evidence="2" key="1">
    <citation type="journal article" date="2015" name="Nature">
        <title>Complex archaea that bridge the gap between prokaryotes and eukaryotes.</title>
        <authorList>
            <person name="Spang A."/>
            <person name="Saw J.H."/>
            <person name="Jorgensen S.L."/>
            <person name="Zaremba-Niedzwiedzka K."/>
            <person name="Martijn J."/>
            <person name="Lind A.E."/>
            <person name="van Eijk R."/>
            <person name="Schleper C."/>
            <person name="Guy L."/>
            <person name="Ettema T.J."/>
        </authorList>
    </citation>
    <scope>NUCLEOTIDE SEQUENCE</scope>
</reference>
<gene>
    <name evidence="2" type="ORF">LCGC14_2623750</name>
</gene>